<organism evidence="3 4">
    <name type="scientific">Mammaliicoccus lentus</name>
    <name type="common">Staphylococcus lentus</name>
    <dbReference type="NCBI Taxonomy" id="42858"/>
    <lineage>
        <taxon>Bacteria</taxon>
        <taxon>Bacillati</taxon>
        <taxon>Bacillota</taxon>
        <taxon>Bacilli</taxon>
        <taxon>Bacillales</taxon>
        <taxon>Staphylococcaceae</taxon>
        <taxon>Mammaliicoccus</taxon>
    </lineage>
</organism>
<dbReference type="InterPro" id="IPR044051">
    <property type="entry name" value="Prophage_tail_N"/>
</dbReference>
<evidence type="ECO:0000259" key="1">
    <source>
        <dbReference type="Pfam" id="PF06605"/>
    </source>
</evidence>
<dbReference type="Proteomes" id="UP001223261">
    <property type="component" value="Chromosome"/>
</dbReference>
<evidence type="ECO:0000259" key="2">
    <source>
        <dbReference type="Pfam" id="PF18994"/>
    </source>
</evidence>
<evidence type="ECO:0000313" key="4">
    <source>
        <dbReference type="Proteomes" id="UP001223261"/>
    </source>
</evidence>
<proteinExistence type="predicted"/>
<accession>A0AAX3W0J0</accession>
<gene>
    <name evidence="3" type="ORF">PYH69_09510</name>
</gene>
<dbReference type="Pfam" id="PF06605">
    <property type="entry name" value="Prophage_tail"/>
    <property type="match status" value="1"/>
</dbReference>
<dbReference type="InterPro" id="IPR010572">
    <property type="entry name" value="Tail_dom"/>
</dbReference>
<evidence type="ECO:0000313" key="3">
    <source>
        <dbReference type="EMBL" id="WHI58992.1"/>
    </source>
</evidence>
<dbReference type="RefSeq" id="WP_282861764.1">
    <property type="nucleotide sequence ID" value="NZ_CP118848.1"/>
</dbReference>
<dbReference type="Gene3D" id="6.20.110.10">
    <property type="match status" value="1"/>
</dbReference>
<feature type="domain" description="Prophage endopeptidase tail N-terminal" evidence="2">
    <location>
        <begin position="4"/>
        <end position="89"/>
    </location>
</feature>
<sequence length="526" mass="60555">MENLIVLDRKRTMAEILIDFDYSSFKYEYEKNNERQISFTAYKTNVNADVFNMLQNEAILQWKGQDYIIKSTSVKSDNLTLVNEVVGKHIFMEFQNHYVDRDLENEEMNNDDTEEIKPSYTLEQYLDFGFRDNPLGFKYVIKGNFNKRVVIDELGDKNGLEYLVEGAELFGYIYFADNKTIYIYDEATFYEHSNEVIRYKYNTDDVQASVSTTEMKTFIEGYGKKKTAKETKNYNPIKTPALTFKGNFIKTGTWRTETVGASFEVQVDCRWGNETLMFNFKKGEKGGVWDFYLDGEFYETMSAWSRRTVTEPLVIAKNLSKGKHTFRGVFKGKDSTVNYKDNKPTGYVGTEKSNILNVTAVLKGKDIYHYYASVKSNNYDVFGHMKAPTVFDDNVGSKAELEELLREQLVDEPVIEVSTNYLGSEEDKHYIENDMIKENSIVYLKHQALGFDTDLKVVKLTESHPLMNEPVEIDFSNAPKDIIQIQQLINRNIKNVKNALKYGTSTTVNVSSGVSWVSTGVVTVDE</sequence>
<dbReference type="AlphaFoldDB" id="A0AAX3W0J0"/>
<dbReference type="EMBL" id="CP118848">
    <property type="protein sequence ID" value="WHI58992.1"/>
    <property type="molecule type" value="Genomic_DNA"/>
</dbReference>
<dbReference type="Gene3D" id="3.55.50.40">
    <property type="match status" value="1"/>
</dbReference>
<reference evidence="3" key="1">
    <citation type="journal article" date="2023" name="Antibiotics">
        <title>Prevalence and Molecular Characterization of Methicillin-Resistant Staphylococci (MRS) and Mammaliicocci (MRM) in Dromedary Camels from Algeria: First Detection of SCCmec-mecC Hybrid in Methicillin-Resistant Mammaliicoccus lentus.</title>
        <authorList>
            <person name="Belhout C."/>
            <person name="Boyen F."/>
            <person name="Vereecke N."/>
            <person name="Theuns S."/>
            <person name="Taibi N."/>
            <person name="Stegger M."/>
            <person name="de la Fe-Rodriguez P.Y."/>
            <person name="Bouayad L."/>
            <person name="Elgroud R."/>
            <person name="Butaye P."/>
        </authorList>
    </citation>
    <scope>NUCLEOTIDE SEQUENCE</scope>
    <source>
        <strain evidence="3">7048</strain>
    </source>
</reference>
<protein>
    <submittedName>
        <fullName evidence="3">Prophage endopeptidase tail family protein</fullName>
    </submittedName>
</protein>
<dbReference type="Pfam" id="PF18994">
    <property type="entry name" value="Prophage_tailD1"/>
    <property type="match status" value="1"/>
</dbReference>
<feature type="domain" description="Tail spike" evidence="1">
    <location>
        <begin position="106"/>
        <end position="487"/>
    </location>
</feature>
<name>A0AAX3W0J0_MAMLE</name>